<protein>
    <recommendedName>
        <fullName evidence="5">Zn(2)-C6 fungal-type domain-containing protein</fullName>
    </recommendedName>
</protein>
<feature type="region of interest" description="Disordered" evidence="4">
    <location>
        <begin position="671"/>
        <end position="764"/>
    </location>
</feature>
<dbReference type="Pfam" id="PF00172">
    <property type="entry name" value="Zn_clus"/>
    <property type="match status" value="1"/>
</dbReference>
<feature type="region of interest" description="Disordered" evidence="4">
    <location>
        <begin position="1"/>
        <end position="31"/>
    </location>
</feature>
<dbReference type="GO" id="GO:0000981">
    <property type="term" value="F:DNA-binding transcription factor activity, RNA polymerase II-specific"/>
    <property type="evidence" value="ECO:0007669"/>
    <property type="project" value="InterPro"/>
</dbReference>
<dbReference type="EMBL" id="ML977589">
    <property type="protein sequence ID" value="KAF2000396.1"/>
    <property type="molecule type" value="Genomic_DNA"/>
</dbReference>
<dbReference type="InterPro" id="IPR007219">
    <property type="entry name" value="XnlR_reg_dom"/>
</dbReference>
<sequence length="903" mass="101071">MADFFPADASSLGGAATSGAGDKRLPGSQQRVRRRNRLITSCLECRRRKLKCDKSSPCTNCIKFNRACHFLGHSLDPVGQAKLAEVKEKMGMLERTLEDDVARRTEKSRSGSASASGSALSPPNLDPEQAYSDQEDLPEDERDLEVTTLAVEDAAYYEGEDNDEIVDLGIQMGRMRINERIGGFVRPRFTDELAAALKELPPSAPTGNPFAEQSPDTWMAPGPDYIAPSSSFFFAPGVHKTSLMAYLPSRAFVDKFMAHYWRAVHVVARTVHRPSFERQYEQFWIDVTKGNEPRVSFQAVVFAALLSSVISMPDDMVVTDYGVPKETLVESFKTGSEGALARANFLRTTKLETLQAFVMYLIPLCRAEVSRAHSALTGTLIRLAECMGLHRDPSQYTSSPREIHVRRLIWYQICFLDLRTCEATGPRPQIRRDEFDTKFPLNIHDVDLDNADWQVKAGGKINELEDANHFTDMTITRMRFECYEMHRELWILRPQLDQKKVTLTYVLSRIQAFKAKIEKTYLPILSKHHPLHVMAMEIYGILSNRMYVMVLQKFTSNDKRLMPERLRTIVLSTAVLILEHSMLIETTPALSTWSWYVGAFHQYHTALLLLHELYSKKRDPVVEARVWKCLDFCFDLPAGLNGGEKSRMILEELIERTRAFQAMRKVRVPKAMRQVGPRIHSPETETCPPQDDTATRDFRSMSRGSNSGISSSGFTNLGSSASPPQTNRDHSHSPQHYQIQPNQFQQTPQQQYQHLSTGTNPLPNIRLPENLDFSGLGMNTMLPDSRTGQGYGGIQQTGSTTAPTFGIPTTAADPNVSPLQASVGMSPVMRGNSSDSGGSSAAMPALGSGGSPMDIMPDIDWTEWEKLFPASETDISAGDFMIPPFTFPQFTPADLQWGAEGMQ</sequence>
<evidence type="ECO:0000313" key="6">
    <source>
        <dbReference type="EMBL" id="KAF2000396.1"/>
    </source>
</evidence>
<evidence type="ECO:0000256" key="3">
    <source>
        <dbReference type="ARBA" id="ARBA00023242"/>
    </source>
</evidence>
<feature type="region of interest" description="Disordered" evidence="4">
    <location>
        <begin position="96"/>
        <end position="141"/>
    </location>
</feature>
<evidence type="ECO:0000256" key="2">
    <source>
        <dbReference type="ARBA" id="ARBA00022723"/>
    </source>
</evidence>
<dbReference type="SMART" id="SM00066">
    <property type="entry name" value="GAL4"/>
    <property type="match status" value="1"/>
</dbReference>
<dbReference type="GO" id="GO:0005634">
    <property type="term" value="C:nucleus"/>
    <property type="evidence" value="ECO:0007669"/>
    <property type="project" value="UniProtKB-SubCell"/>
</dbReference>
<feature type="region of interest" description="Disordered" evidence="4">
    <location>
        <begin position="830"/>
        <end position="850"/>
    </location>
</feature>
<dbReference type="GO" id="GO:0003677">
    <property type="term" value="F:DNA binding"/>
    <property type="evidence" value="ECO:0007669"/>
    <property type="project" value="InterPro"/>
</dbReference>
<dbReference type="Pfam" id="PF04082">
    <property type="entry name" value="Fungal_trans"/>
    <property type="match status" value="1"/>
</dbReference>
<dbReference type="Gene3D" id="4.10.240.10">
    <property type="entry name" value="Zn(2)-C6 fungal-type DNA-binding domain"/>
    <property type="match status" value="1"/>
</dbReference>
<name>A0A6A5WS60_9PLEO</name>
<feature type="compositionally biased region" description="Low complexity" evidence="4">
    <location>
        <begin position="701"/>
        <end position="713"/>
    </location>
</feature>
<reference evidence="6" key="1">
    <citation type="journal article" date="2020" name="Stud. Mycol.">
        <title>101 Dothideomycetes genomes: a test case for predicting lifestyles and emergence of pathogens.</title>
        <authorList>
            <person name="Haridas S."/>
            <person name="Albert R."/>
            <person name="Binder M."/>
            <person name="Bloem J."/>
            <person name="Labutti K."/>
            <person name="Salamov A."/>
            <person name="Andreopoulos B."/>
            <person name="Baker S."/>
            <person name="Barry K."/>
            <person name="Bills G."/>
            <person name="Bluhm B."/>
            <person name="Cannon C."/>
            <person name="Castanera R."/>
            <person name="Culley D."/>
            <person name="Daum C."/>
            <person name="Ezra D."/>
            <person name="Gonzalez J."/>
            <person name="Henrissat B."/>
            <person name="Kuo A."/>
            <person name="Liang C."/>
            <person name="Lipzen A."/>
            <person name="Lutzoni F."/>
            <person name="Magnuson J."/>
            <person name="Mondo S."/>
            <person name="Nolan M."/>
            <person name="Ohm R."/>
            <person name="Pangilinan J."/>
            <person name="Park H.-J."/>
            <person name="Ramirez L."/>
            <person name="Alfaro M."/>
            <person name="Sun H."/>
            <person name="Tritt A."/>
            <person name="Yoshinaga Y."/>
            <person name="Zwiers L.-H."/>
            <person name="Turgeon B."/>
            <person name="Goodwin S."/>
            <person name="Spatafora J."/>
            <person name="Crous P."/>
            <person name="Grigoriev I."/>
        </authorList>
    </citation>
    <scope>NUCLEOTIDE SEQUENCE</scope>
    <source>
        <strain evidence="6">CBS 123094</strain>
    </source>
</reference>
<dbReference type="PROSITE" id="PS00463">
    <property type="entry name" value="ZN2_CY6_FUNGAL_1"/>
    <property type="match status" value="1"/>
</dbReference>
<dbReference type="PROSITE" id="PS50048">
    <property type="entry name" value="ZN2_CY6_FUNGAL_2"/>
    <property type="match status" value="1"/>
</dbReference>
<accession>A0A6A5WS60</accession>
<dbReference type="PANTHER" id="PTHR31001:SF40">
    <property type="entry name" value="ZN(II)2CYS6 TRANSCRIPTION FACTOR (EUROFUNG)"/>
    <property type="match status" value="1"/>
</dbReference>
<keyword evidence="3" id="KW-0539">Nucleus</keyword>
<dbReference type="InterPro" id="IPR050613">
    <property type="entry name" value="Sec_Metabolite_Reg"/>
</dbReference>
<dbReference type="PANTHER" id="PTHR31001">
    <property type="entry name" value="UNCHARACTERIZED TRANSCRIPTIONAL REGULATORY PROTEIN"/>
    <property type="match status" value="1"/>
</dbReference>
<dbReference type="CDD" id="cd12148">
    <property type="entry name" value="fungal_TF_MHR"/>
    <property type="match status" value="1"/>
</dbReference>
<feature type="compositionally biased region" description="Low complexity" evidence="4">
    <location>
        <begin position="738"/>
        <end position="753"/>
    </location>
</feature>
<keyword evidence="7" id="KW-1185">Reference proteome</keyword>
<organism evidence="6 7">
    <name type="scientific">Amniculicola lignicola CBS 123094</name>
    <dbReference type="NCBI Taxonomy" id="1392246"/>
    <lineage>
        <taxon>Eukaryota</taxon>
        <taxon>Fungi</taxon>
        <taxon>Dikarya</taxon>
        <taxon>Ascomycota</taxon>
        <taxon>Pezizomycotina</taxon>
        <taxon>Dothideomycetes</taxon>
        <taxon>Pleosporomycetidae</taxon>
        <taxon>Pleosporales</taxon>
        <taxon>Amniculicolaceae</taxon>
        <taxon>Amniculicola</taxon>
    </lineage>
</organism>
<proteinExistence type="predicted"/>
<feature type="compositionally biased region" description="Low complexity" evidence="4">
    <location>
        <begin position="110"/>
        <end position="121"/>
    </location>
</feature>
<evidence type="ECO:0000256" key="1">
    <source>
        <dbReference type="ARBA" id="ARBA00004123"/>
    </source>
</evidence>
<evidence type="ECO:0000256" key="4">
    <source>
        <dbReference type="SAM" id="MobiDB-lite"/>
    </source>
</evidence>
<dbReference type="OrthoDB" id="424974at2759"/>
<feature type="compositionally biased region" description="Basic and acidic residues" evidence="4">
    <location>
        <begin position="96"/>
        <end position="109"/>
    </location>
</feature>
<dbReference type="SMART" id="SM00906">
    <property type="entry name" value="Fungal_trans"/>
    <property type="match status" value="1"/>
</dbReference>
<dbReference type="CDD" id="cd00067">
    <property type="entry name" value="GAL4"/>
    <property type="match status" value="1"/>
</dbReference>
<feature type="compositionally biased region" description="Polar residues" evidence="4">
    <location>
        <begin position="714"/>
        <end position="726"/>
    </location>
</feature>
<dbReference type="GO" id="GO:0006351">
    <property type="term" value="P:DNA-templated transcription"/>
    <property type="evidence" value="ECO:0007669"/>
    <property type="project" value="InterPro"/>
</dbReference>
<evidence type="ECO:0000259" key="5">
    <source>
        <dbReference type="PROSITE" id="PS50048"/>
    </source>
</evidence>
<dbReference type="InterPro" id="IPR036864">
    <property type="entry name" value="Zn2-C6_fun-type_DNA-bd_sf"/>
</dbReference>
<gene>
    <name evidence="6" type="ORF">P154DRAFT_522586</name>
</gene>
<dbReference type="InterPro" id="IPR001138">
    <property type="entry name" value="Zn2Cys6_DnaBD"/>
</dbReference>
<dbReference type="AlphaFoldDB" id="A0A6A5WS60"/>
<evidence type="ECO:0000313" key="7">
    <source>
        <dbReference type="Proteomes" id="UP000799779"/>
    </source>
</evidence>
<dbReference type="GO" id="GO:0008270">
    <property type="term" value="F:zinc ion binding"/>
    <property type="evidence" value="ECO:0007669"/>
    <property type="project" value="InterPro"/>
</dbReference>
<dbReference type="SUPFAM" id="SSF57701">
    <property type="entry name" value="Zn2/Cys6 DNA-binding domain"/>
    <property type="match status" value="1"/>
</dbReference>
<comment type="subcellular location">
    <subcellularLocation>
        <location evidence="1">Nucleus</location>
    </subcellularLocation>
</comment>
<feature type="compositionally biased region" description="Low complexity" evidence="4">
    <location>
        <begin position="9"/>
        <end position="20"/>
    </location>
</feature>
<keyword evidence="2" id="KW-0479">Metal-binding</keyword>
<feature type="compositionally biased region" description="Low complexity" evidence="4">
    <location>
        <begin position="831"/>
        <end position="840"/>
    </location>
</feature>
<dbReference type="Proteomes" id="UP000799779">
    <property type="component" value="Unassembled WGS sequence"/>
</dbReference>
<feature type="domain" description="Zn(2)-C6 fungal-type" evidence="5">
    <location>
        <begin position="41"/>
        <end position="70"/>
    </location>
</feature>